<feature type="region of interest" description="Disordered" evidence="1">
    <location>
        <begin position="223"/>
        <end position="259"/>
    </location>
</feature>
<feature type="region of interest" description="Disordered" evidence="1">
    <location>
        <begin position="130"/>
        <end position="153"/>
    </location>
</feature>
<feature type="compositionally biased region" description="Basic and acidic residues" evidence="1">
    <location>
        <begin position="250"/>
        <end position="259"/>
    </location>
</feature>
<name>A0AAE9GF11_9LEPT</name>
<evidence type="ECO:0000256" key="1">
    <source>
        <dbReference type="SAM" id="MobiDB-lite"/>
    </source>
</evidence>
<evidence type="ECO:0000313" key="2">
    <source>
        <dbReference type="EMBL" id="UOG58894.1"/>
    </source>
</evidence>
<evidence type="ECO:0000313" key="3">
    <source>
        <dbReference type="Proteomes" id="UP000829829"/>
    </source>
</evidence>
<protein>
    <submittedName>
        <fullName evidence="2">Uncharacterized protein</fullName>
    </submittedName>
</protein>
<accession>A0AAE9GF11</accession>
<proteinExistence type="predicted"/>
<sequence>MHEARGMLSPSRILATNQLTAKHSKRVSYNRQDGLGTSAGISSNNNKITHGMGLNITRSEYGGWGADVSSDNYGPGNLSGGLAYTQRDGFTVSLNVNGTNAFNYNSQSGLSSNTDFMSQYAMNNGLAQGVAEDTDTSDPNSAQQHNNAEQGAQVIEGAGVSTTRREGEGGDAVDQRIAQLKKELSEGISLADGNGTMSDAGNPALASAAKELSSKMAELQKLESNKAARSNGESASDRHLKTGEDAISNHLDKQRSEKPYLQKGEVDVSAHPDYHKKLINMELEGGVSGGNLIRNEKTGKLYYRTEGLGADHTLIPTNPNERVKSPWTQTELHTDGSNGIYSGDYHAPKGSAQSVWGPAGGTFEITRIKTMELGGNEITTRTVINGKEIIEHHRHVMNQMPDVAYNAFKKGTSLPYGTPIGYTGITGNMAVSINNDKNSPRFGMLSAPAYHMHTKVDNAETHTGFIKGVTFGPEVRQSQGLPAFDYAGYYKKKALDLLTGGN</sequence>
<keyword evidence="2" id="KW-0614">Plasmid</keyword>
<gene>
    <name evidence="2" type="ORF">MAL03_19960</name>
</gene>
<reference evidence="2" key="1">
    <citation type="submission" date="2022-02" db="EMBL/GenBank/DDBJ databases">
        <title>The genetically variable rfb locus in Leptospira is a mobile cassette and a molecular signature of serovar identity.</title>
        <authorList>
            <person name="Nieves C."/>
            <person name="Vincent A.T."/>
            <person name="Zarantonelli L."/>
            <person name="Picardeau M."/>
            <person name="Veyrier F.J."/>
            <person name="Buschiazzo A."/>
        </authorList>
    </citation>
    <scope>NUCLEOTIDE SEQUENCE</scope>
    <source>
        <strain evidence="2">IP1512017</strain>
        <plasmid evidence="2">p1_LIP1512017</plasmid>
    </source>
</reference>
<organism evidence="2 3">
    <name type="scientific">Leptospira noguchii</name>
    <dbReference type="NCBI Taxonomy" id="28182"/>
    <lineage>
        <taxon>Bacteria</taxon>
        <taxon>Pseudomonadati</taxon>
        <taxon>Spirochaetota</taxon>
        <taxon>Spirochaetia</taxon>
        <taxon>Leptospirales</taxon>
        <taxon>Leptospiraceae</taxon>
        <taxon>Leptospira</taxon>
    </lineage>
</organism>
<dbReference type="EMBL" id="CP091959">
    <property type="protein sequence ID" value="UOG58894.1"/>
    <property type="molecule type" value="Genomic_DNA"/>
</dbReference>
<feature type="compositionally biased region" description="Polar residues" evidence="1">
    <location>
        <begin position="137"/>
        <end position="150"/>
    </location>
</feature>
<dbReference type="AlphaFoldDB" id="A0AAE9GF11"/>
<geneLocation type="plasmid" evidence="2 3">
    <name>p1_LIP1512017</name>
</geneLocation>
<dbReference type="Proteomes" id="UP000829829">
    <property type="component" value="Plasmid p1_LIP1512017"/>
</dbReference>
<feature type="compositionally biased region" description="Basic and acidic residues" evidence="1">
    <location>
        <begin position="235"/>
        <end position="244"/>
    </location>
</feature>